<evidence type="ECO:0000313" key="6">
    <source>
        <dbReference type="EMBL" id="TRY67878.1"/>
    </source>
</evidence>
<dbReference type="PANTHER" id="PTHR12510:SF4">
    <property type="entry name" value="GAMMA-GLUTAMYLAMINECYCLOTRANSFERASE"/>
    <property type="match status" value="1"/>
</dbReference>
<dbReference type="GO" id="GO:0005829">
    <property type="term" value="C:cytosol"/>
    <property type="evidence" value="ECO:0007669"/>
    <property type="project" value="TreeGrafter"/>
</dbReference>
<dbReference type="InterPro" id="IPR039126">
    <property type="entry name" value="GGACT"/>
</dbReference>
<dbReference type="Pfam" id="PF06094">
    <property type="entry name" value="GGACT"/>
    <property type="match status" value="2"/>
</dbReference>
<comment type="similarity">
    <text evidence="1 3">Belongs to the gamma-glutamylcyclotransferase family.</text>
</comment>
<dbReference type="InterPro" id="IPR013024">
    <property type="entry name" value="GGCT-like"/>
</dbReference>
<comment type="caution">
    <text evidence="6">The sequence shown here is derived from an EMBL/GenBank/DDBJ whole genome shotgun (WGS) entry which is preliminary data.</text>
</comment>
<dbReference type="SUPFAM" id="SSF110857">
    <property type="entry name" value="Gamma-glutamyl cyclotransferase-like"/>
    <property type="match status" value="2"/>
</dbReference>
<keyword evidence="7" id="KW-1185">Reference proteome</keyword>
<dbReference type="GO" id="GO:0061929">
    <property type="term" value="F:gamma-glutamylaminecyclotransferase activity"/>
    <property type="evidence" value="ECO:0007669"/>
    <property type="project" value="InterPro"/>
</dbReference>
<dbReference type="PANTHER" id="PTHR12510">
    <property type="entry name" value="TROPONIN C-AKIN-1 PROTEIN"/>
    <property type="match status" value="1"/>
</dbReference>
<dbReference type="Proteomes" id="UP000318571">
    <property type="component" value="Chromosome 4"/>
</dbReference>
<feature type="active site" description="Proton acceptor" evidence="2">
    <location>
        <position position="257"/>
    </location>
</feature>
<evidence type="ECO:0000256" key="3">
    <source>
        <dbReference type="RuleBase" id="RU367036"/>
    </source>
</evidence>
<protein>
    <recommendedName>
        <fullName evidence="3">Gamma-glutamylcyclotransferase family protein</fullName>
    </recommendedName>
</protein>
<feature type="domain" description="Gamma-glutamylcyclotransferase AIG2-like" evidence="5">
    <location>
        <begin position="11"/>
        <end position="128"/>
    </location>
</feature>
<dbReference type="AlphaFoldDB" id="A0A553NR03"/>
<evidence type="ECO:0000256" key="2">
    <source>
        <dbReference type="PIRSR" id="PIRSR639126-1"/>
    </source>
</evidence>
<dbReference type="EMBL" id="VCGU01000011">
    <property type="protein sequence ID" value="TRY67878.1"/>
    <property type="molecule type" value="Genomic_DNA"/>
</dbReference>
<sequence length="342" mass="39328">MCSNMTDGHYVFVYGTLKQNEPNEHWLKNGLNGTSVFIGLGQTSVRYPLVIGTKYNVPFLLDLPDQGQLIQGEIYQVDEEKLKHLDVLEDYPKWYTRRTERITILKSSHKSVESVQELECVMYFLLKHRPEMLELPFLNNYSSSGPHGLPFKYENNVNSDLAHLGLNKYSLSMIDKHYVFVYGTLKQNEPNDHWLKNGQNGTSAFIGTGETTIKYPLVIASKYNIPFLLDLPNQGHFIQGEIYQVNEEKLKHLDVLEDYPKLYKRRLECIKILKPTHKSVENTIELECIVYLLVKHKPEMLELPFLDNYSSSGPHGLPYNSSNDDLSDPEDINVDTNTQPGT</sequence>
<evidence type="ECO:0000256" key="4">
    <source>
        <dbReference type="SAM" id="MobiDB-lite"/>
    </source>
</evidence>
<evidence type="ECO:0000259" key="5">
    <source>
        <dbReference type="Pfam" id="PF06094"/>
    </source>
</evidence>
<feature type="domain" description="Gamma-glutamylcyclotransferase AIG2-like" evidence="5">
    <location>
        <begin position="179"/>
        <end position="297"/>
    </location>
</feature>
<reference evidence="6 7" key="1">
    <citation type="journal article" date="2018" name="Nat. Ecol. Evol.">
        <title>Genomic signatures of mitonuclear coevolution across populations of Tigriopus californicus.</title>
        <authorList>
            <person name="Barreto F.S."/>
            <person name="Watson E.T."/>
            <person name="Lima T.G."/>
            <person name="Willett C.S."/>
            <person name="Edmands S."/>
            <person name="Li W."/>
            <person name="Burton R.S."/>
        </authorList>
    </citation>
    <scope>NUCLEOTIDE SEQUENCE [LARGE SCALE GENOMIC DNA]</scope>
    <source>
        <strain evidence="6 7">San Diego</strain>
    </source>
</reference>
<evidence type="ECO:0000256" key="1">
    <source>
        <dbReference type="ARBA" id="ARBA00008861"/>
    </source>
</evidence>
<name>A0A553NR03_TIGCA</name>
<organism evidence="6 7">
    <name type="scientific">Tigriopus californicus</name>
    <name type="common">Marine copepod</name>
    <dbReference type="NCBI Taxonomy" id="6832"/>
    <lineage>
        <taxon>Eukaryota</taxon>
        <taxon>Metazoa</taxon>
        <taxon>Ecdysozoa</taxon>
        <taxon>Arthropoda</taxon>
        <taxon>Crustacea</taxon>
        <taxon>Multicrustacea</taxon>
        <taxon>Hexanauplia</taxon>
        <taxon>Copepoda</taxon>
        <taxon>Harpacticoida</taxon>
        <taxon>Harpacticidae</taxon>
        <taxon>Tigriopus</taxon>
    </lineage>
</organism>
<feature type="region of interest" description="Disordered" evidence="4">
    <location>
        <begin position="316"/>
        <end position="342"/>
    </location>
</feature>
<dbReference type="CDD" id="cd06661">
    <property type="entry name" value="GGCT_like"/>
    <property type="match status" value="2"/>
</dbReference>
<dbReference type="InterPro" id="IPR009288">
    <property type="entry name" value="AIG2-like_dom"/>
</dbReference>
<dbReference type="STRING" id="6832.A0A553NR03"/>
<dbReference type="OMA" id="LKQNEPN"/>
<accession>A0A553NR03</accession>
<evidence type="ECO:0000313" key="7">
    <source>
        <dbReference type="Proteomes" id="UP000318571"/>
    </source>
</evidence>
<dbReference type="Gene3D" id="3.10.490.10">
    <property type="entry name" value="Gamma-glutamyl cyclotransferase-like"/>
    <property type="match status" value="2"/>
</dbReference>
<proteinExistence type="inferred from homology"/>
<dbReference type="InterPro" id="IPR036568">
    <property type="entry name" value="GGCT-like_sf"/>
</dbReference>
<gene>
    <name evidence="6" type="ORF">TCAL_08025</name>
</gene>